<feature type="region of interest" description="Disordered" evidence="1">
    <location>
        <begin position="278"/>
        <end position="340"/>
    </location>
</feature>
<feature type="compositionally biased region" description="Low complexity" evidence="1">
    <location>
        <begin position="745"/>
        <end position="754"/>
    </location>
</feature>
<reference evidence="4" key="1">
    <citation type="submission" date="2017-02" db="UniProtKB">
        <authorList>
            <consortium name="WormBaseParasite"/>
        </authorList>
    </citation>
    <scope>IDENTIFICATION</scope>
</reference>
<dbReference type="WBParaSite" id="HNAJ_0000990201-mRNA-1">
    <property type="protein sequence ID" value="HNAJ_0000990201-mRNA-1"/>
    <property type="gene ID" value="HNAJ_0000990201"/>
</dbReference>
<evidence type="ECO:0000313" key="4">
    <source>
        <dbReference type="WBParaSite" id="HNAJ_0000990201-mRNA-1"/>
    </source>
</evidence>
<protein>
    <submittedName>
        <fullName evidence="4">C2 NT-type domain-containing protein</fullName>
    </submittedName>
</protein>
<dbReference type="EMBL" id="UZAE01012793">
    <property type="protein sequence ID" value="VDO06701.1"/>
    <property type="molecule type" value="Genomic_DNA"/>
</dbReference>
<feature type="compositionally biased region" description="Polar residues" evidence="1">
    <location>
        <begin position="1335"/>
        <end position="1356"/>
    </location>
</feature>
<feature type="compositionally biased region" description="Polar residues" evidence="1">
    <location>
        <begin position="351"/>
        <end position="365"/>
    </location>
</feature>
<feature type="region of interest" description="Disordered" evidence="1">
    <location>
        <begin position="1231"/>
        <end position="1253"/>
    </location>
</feature>
<feature type="compositionally biased region" description="Basic and acidic residues" evidence="1">
    <location>
        <begin position="988"/>
        <end position="998"/>
    </location>
</feature>
<dbReference type="STRING" id="102285.A0A0R3TQS4"/>
<evidence type="ECO:0000313" key="3">
    <source>
        <dbReference type="Proteomes" id="UP000278807"/>
    </source>
</evidence>
<evidence type="ECO:0000256" key="1">
    <source>
        <dbReference type="SAM" id="MobiDB-lite"/>
    </source>
</evidence>
<feature type="region of interest" description="Disordered" evidence="1">
    <location>
        <begin position="1394"/>
        <end position="1423"/>
    </location>
</feature>
<feature type="region of interest" description="Disordered" evidence="1">
    <location>
        <begin position="140"/>
        <end position="175"/>
    </location>
</feature>
<feature type="region of interest" description="Disordered" evidence="1">
    <location>
        <begin position="1335"/>
        <end position="1358"/>
    </location>
</feature>
<accession>A0A0R3TQS4</accession>
<feature type="compositionally biased region" description="Polar residues" evidence="1">
    <location>
        <begin position="722"/>
        <end position="739"/>
    </location>
</feature>
<proteinExistence type="predicted"/>
<gene>
    <name evidence="2" type="ORF">HNAJ_LOCUS9897</name>
</gene>
<feature type="region of interest" description="Disordered" evidence="1">
    <location>
        <begin position="351"/>
        <end position="370"/>
    </location>
</feature>
<reference evidence="2 3" key="2">
    <citation type="submission" date="2018-11" db="EMBL/GenBank/DDBJ databases">
        <authorList>
            <consortium name="Pathogen Informatics"/>
        </authorList>
    </citation>
    <scope>NUCLEOTIDE SEQUENCE [LARGE SCALE GENOMIC DNA]</scope>
</reference>
<feature type="compositionally biased region" description="Polar residues" evidence="1">
    <location>
        <begin position="819"/>
        <end position="836"/>
    </location>
</feature>
<dbReference type="Proteomes" id="UP000278807">
    <property type="component" value="Unassembled WGS sequence"/>
</dbReference>
<sequence>MVLLVPKLRFIRFPEFWAPAYDPPDLTVKTKKLQFVTNFEETETFKASMYVKNTINEDQIMMQKCDEDNISIYEHESAPDDNVNPAIATSTNFSFLIDIESDRQLDINELLFSYNSLSGLQGINQPYSADSHYFSSRSEIGFTGSSSDTEDGPHVPNENGSTSDSVGEMRWSSPDSVSIVQEADVNALASPNDDEHTIITKDQEDTSILNTIVEPNIEAPKPAKRKNNGSTLVNDQQPAFSEMISKEADALSSKIQSPTCMRTVLADMPLEAIQERSVEEDGTAYQSVSEIQESAELPYSTESGKKMYARGESSSSDLRVNESAGNEHGLESSDLEGKDEKSKNNLAELMKSSSINSDFPRSISESPDYLTRSDEQKLFIATDRTSGYNTMTSSGGRISQSGLSALDQRSFHSPREEATISDEPELVSQSSVTRLSKMDGRELNIDLPIQNLIDDEIKKNDSMGSKILEIGASPEESQLALRTKVVGGSMKQETLTSSSALADLLTQSNESKTNTLNADTNLGTEYLSIAHEKHLKHELGVPVRSELRNKNDSIETLSELSNTFTKCGMIGKPPISELPLNEDENEGNTTGKYLTSTTENPFIPESIKEGILDDEAIKEYGKGEVTTKQEKYELLATKNEKVSPQLTQGIDKRALKGDAGGRITPKETVQFDKSELMSEESIFTGEEALPPIKNTSENKSNQQSGVKSDESNSAKISEVTYPDSTANPKLPSSTSATAESKSRIELQNQLSSEQSSKKDPISTTKQIAVEDEVSKASFSEAFVELSEKDAKPTVPLPGEPTTIEKKTASDGESAKETLSELSNAGSKVNSAVTNMEDSGDGNLVKIDLTKVGISDPGLSLQIYQGNSRTESSQLVEVKEKAYNEIATNLNPPNIKRGEEDLVSKCRVKEDRLDAYLDHGPKEVIETSYSTSSSSAEDKNIKTDTKAYQRGAPKLSNIQQKSAEVTFNEPFKMQEAMIKQRIELETDADLNSRRNKNETLQEEEKEPTAGTQENSDEIEPESIIAADKGRDTIDMAYENKLKEGTEMWLKDKMKEIKQENFLHPLKESLTQEAASLKLGPISLDKQAKSVPLQEGATKLIKVLKQSSPYPPVNEESSSQHIAKNILTQIDNSDHKCTGVPLRQMPLTTAPPPMTFVRKSTVEQKTEVMERKIWRTNAEPRSQRPINQISVEKASTRPIAQPTIVTVKVNTKEVIDSLKEIRGKEVEMVKTELPTKNTTPRESVHEEIREDNENEHKNLKKKIEIIKVSYDITRNAKENNQLEKFPMPLKCASPFSDSDCDPEITSWTMARPWYLLASDDAPQSHVPPVIALRTKSTAVKSSNPPDKNNQKGNNQSGLLTPKFYPASVAEAMKTEAAPILRRNAVEIKAKAEHRFSSFSISDGEEQKSVEFINAETGSTSSRSRV</sequence>
<feature type="compositionally biased region" description="Basic and acidic residues" evidence="1">
    <location>
        <begin position="802"/>
        <end position="818"/>
    </location>
</feature>
<feature type="region of interest" description="Disordered" evidence="1">
    <location>
        <begin position="988"/>
        <end position="1021"/>
    </location>
</feature>
<name>A0A0R3TQS4_RODNA</name>
<feature type="compositionally biased region" description="Polar residues" evidence="1">
    <location>
        <begin position="1413"/>
        <end position="1423"/>
    </location>
</feature>
<keyword evidence="3" id="KW-1185">Reference proteome</keyword>
<feature type="compositionally biased region" description="Basic and acidic residues" evidence="1">
    <location>
        <begin position="328"/>
        <end position="340"/>
    </location>
</feature>
<organism evidence="4">
    <name type="scientific">Rodentolepis nana</name>
    <name type="common">Dwarf tapeworm</name>
    <name type="synonym">Hymenolepis nana</name>
    <dbReference type="NCBI Taxonomy" id="102285"/>
    <lineage>
        <taxon>Eukaryota</taxon>
        <taxon>Metazoa</taxon>
        <taxon>Spiralia</taxon>
        <taxon>Lophotrochozoa</taxon>
        <taxon>Platyhelminthes</taxon>
        <taxon>Cestoda</taxon>
        <taxon>Eucestoda</taxon>
        <taxon>Cyclophyllidea</taxon>
        <taxon>Hymenolepididae</taxon>
        <taxon>Rodentolepis</taxon>
    </lineage>
</organism>
<feature type="region of interest" description="Disordered" evidence="1">
    <location>
        <begin position="785"/>
        <end position="841"/>
    </location>
</feature>
<evidence type="ECO:0000313" key="2">
    <source>
        <dbReference type="EMBL" id="VDO06701.1"/>
    </source>
</evidence>
<feature type="compositionally biased region" description="Polar residues" evidence="1">
    <location>
        <begin position="693"/>
        <end position="706"/>
    </location>
</feature>
<feature type="region of interest" description="Disordered" evidence="1">
    <location>
        <begin position="648"/>
        <end position="766"/>
    </location>
</feature>